<sequence>MHIETERKKRRCLCALSAGVALALSPVAVALCVRKSTRVTAVLGGLVAALGCLFTSFATQFHQLFFSYGPLCAYKAGVEVHTLTQFAASASLIYPTKPKQPPVRPPHAIQILIKTVSGLRSKSYRNRPARLIDCFIRE</sequence>
<keyword evidence="1" id="KW-0472">Membrane</keyword>
<reference evidence="2 3" key="1">
    <citation type="journal article" date="2019" name="Commun. Biol.">
        <title>The bagworm genome reveals a unique fibroin gene that provides high tensile strength.</title>
        <authorList>
            <person name="Kono N."/>
            <person name="Nakamura H."/>
            <person name="Ohtoshi R."/>
            <person name="Tomita M."/>
            <person name="Numata K."/>
            <person name="Arakawa K."/>
        </authorList>
    </citation>
    <scope>NUCLEOTIDE SEQUENCE [LARGE SCALE GENOMIC DNA]</scope>
</reference>
<keyword evidence="1" id="KW-1133">Transmembrane helix</keyword>
<dbReference type="InterPro" id="IPR050327">
    <property type="entry name" value="Proton-linked_MCT"/>
</dbReference>
<dbReference type="AlphaFoldDB" id="A0A4C1W3P1"/>
<proteinExistence type="predicted"/>
<protein>
    <submittedName>
        <fullName evidence="2">Uncharacterized protein</fullName>
    </submittedName>
</protein>
<feature type="transmembrane region" description="Helical" evidence="1">
    <location>
        <begin position="40"/>
        <end position="58"/>
    </location>
</feature>
<dbReference type="EMBL" id="BGZK01000474">
    <property type="protein sequence ID" value="GBP45938.1"/>
    <property type="molecule type" value="Genomic_DNA"/>
</dbReference>
<accession>A0A4C1W3P1</accession>
<gene>
    <name evidence="2" type="ORF">EVAR_41240_1</name>
</gene>
<organism evidence="2 3">
    <name type="scientific">Eumeta variegata</name>
    <name type="common">Bagworm moth</name>
    <name type="synonym">Eumeta japonica</name>
    <dbReference type="NCBI Taxonomy" id="151549"/>
    <lineage>
        <taxon>Eukaryota</taxon>
        <taxon>Metazoa</taxon>
        <taxon>Ecdysozoa</taxon>
        <taxon>Arthropoda</taxon>
        <taxon>Hexapoda</taxon>
        <taxon>Insecta</taxon>
        <taxon>Pterygota</taxon>
        <taxon>Neoptera</taxon>
        <taxon>Endopterygota</taxon>
        <taxon>Lepidoptera</taxon>
        <taxon>Glossata</taxon>
        <taxon>Ditrysia</taxon>
        <taxon>Tineoidea</taxon>
        <taxon>Psychidae</taxon>
        <taxon>Oiketicinae</taxon>
        <taxon>Eumeta</taxon>
    </lineage>
</organism>
<evidence type="ECO:0000313" key="2">
    <source>
        <dbReference type="EMBL" id="GBP45938.1"/>
    </source>
</evidence>
<dbReference type="OrthoDB" id="6499973at2759"/>
<dbReference type="STRING" id="151549.A0A4C1W3P1"/>
<evidence type="ECO:0000313" key="3">
    <source>
        <dbReference type="Proteomes" id="UP000299102"/>
    </source>
</evidence>
<dbReference type="Proteomes" id="UP000299102">
    <property type="component" value="Unassembled WGS sequence"/>
</dbReference>
<dbReference type="PANTHER" id="PTHR11360">
    <property type="entry name" value="MONOCARBOXYLATE TRANSPORTER"/>
    <property type="match status" value="1"/>
</dbReference>
<keyword evidence="1" id="KW-0812">Transmembrane</keyword>
<keyword evidence="3" id="KW-1185">Reference proteome</keyword>
<name>A0A4C1W3P1_EUMVA</name>
<dbReference type="PANTHER" id="PTHR11360:SF251">
    <property type="entry name" value="MAJOR FACILITATOR SUPERFAMILY (MFS) PROFILE DOMAIN-CONTAINING PROTEIN"/>
    <property type="match status" value="1"/>
</dbReference>
<evidence type="ECO:0000256" key="1">
    <source>
        <dbReference type="SAM" id="Phobius"/>
    </source>
</evidence>
<comment type="caution">
    <text evidence="2">The sequence shown here is derived from an EMBL/GenBank/DDBJ whole genome shotgun (WGS) entry which is preliminary data.</text>
</comment>